<dbReference type="HOGENOM" id="CLU_1857312_0_0_1"/>
<proteinExistence type="predicted"/>
<dbReference type="InParanoid" id="E9HBR2"/>
<dbReference type="EMBL" id="GL732617">
    <property type="protein sequence ID" value="EFX70763.1"/>
    <property type="molecule type" value="Genomic_DNA"/>
</dbReference>
<dbReference type="KEGG" id="dpx:DAPPUDRAFT_112341"/>
<evidence type="ECO:0000313" key="1">
    <source>
        <dbReference type="EMBL" id="EFX70763.1"/>
    </source>
</evidence>
<dbReference type="PhylomeDB" id="E9HBR2"/>
<gene>
    <name evidence="1" type="ORF">DAPPUDRAFT_112341</name>
</gene>
<dbReference type="AlphaFoldDB" id="E9HBR2"/>
<accession>E9HBR2</accession>
<reference evidence="1 2" key="1">
    <citation type="journal article" date="2011" name="Science">
        <title>The ecoresponsive genome of Daphnia pulex.</title>
        <authorList>
            <person name="Colbourne J.K."/>
            <person name="Pfrender M.E."/>
            <person name="Gilbert D."/>
            <person name="Thomas W.K."/>
            <person name="Tucker A."/>
            <person name="Oakley T.H."/>
            <person name="Tokishita S."/>
            <person name="Aerts A."/>
            <person name="Arnold G.J."/>
            <person name="Basu M.K."/>
            <person name="Bauer D.J."/>
            <person name="Caceres C.E."/>
            <person name="Carmel L."/>
            <person name="Casola C."/>
            <person name="Choi J.H."/>
            <person name="Detter J.C."/>
            <person name="Dong Q."/>
            <person name="Dusheyko S."/>
            <person name="Eads B.D."/>
            <person name="Frohlich T."/>
            <person name="Geiler-Samerotte K.A."/>
            <person name="Gerlach D."/>
            <person name="Hatcher P."/>
            <person name="Jogdeo S."/>
            <person name="Krijgsveld J."/>
            <person name="Kriventseva E.V."/>
            <person name="Kultz D."/>
            <person name="Laforsch C."/>
            <person name="Lindquist E."/>
            <person name="Lopez J."/>
            <person name="Manak J.R."/>
            <person name="Muller J."/>
            <person name="Pangilinan J."/>
            <person name="Patwardhan R.P."/>
            <person name="Pitluck S."/>
            <person name="Pritham E.J."/>
            <person name="Rechtsteiner A."/>
            <person name="Rho M."/>
            <person name="Rogozin I.B."/>
            <person name="Sakarya O."/>
            <person name="Salamov A."/>
            <person name="Schaack S."/>
            <person name="Shapiro H."/>
            <person name="Shiga Y."/>
            <person name="Skalitzky C."/>
            <person name="Smith Z."/>
            <person name="Souvorov A."/>
            <person name="Sung W."/>
            <person name="Tang Z."/>
            <person name="Tsuchiya D."/>
            <person name="Tu H."/>
            <person name="Vos H."/>
            <person name="Wang M."/>
            <person name="Wolf Y.I."/>
            <person name="Yamagata H."/>
            <person name="Yamada T."/>
            <person name="Ye Y."/>
            <person name="Shaw J.R."/>
            <person name="Andrews J."/>
            <person name="Crease T.J."/>
            <person name="Tang H."/>
            <person name="Lucas S.M."/>
            <person name="Robertson H.M."/>
            <person name="Bork P."/>
            <person name="Koonin E.V."/>
            <person name="Zdobnov E.M."/>
            <person name="Grigoriev I.V."/>
            <person name="Lynch M."/>
            <person name="Boore J.L."/>
        </authorList>
    </citation>
    <scope>NUCLEOTIDE SEQUENCE [LARGE SCALE GENOMIC DNA]</scope>
</reference>
<dbReference type="Proteomes" id="UP000000305">
    <property type="component" value="Unassembled WGS sequence"/>
</dbReference>
<organism evidence="1 2">
    <name type="scientific">Daphnia pulex</name>
    <name type="common">Water flea</name>
    <dbReference type="NCBI Taxonomy" id="6669"/>
    <lineage>
        <taxon>Eukaryota</taxon>
        <taxon>Metazoa</taxon>
        <taxon>Ecdysozoa</taxon>
        <taxon>Arthropoda</taxon>
        <taxon>Crustacea</taxon>
        <taxon>Branchiopoda</taxon>
        <taxon>Diplostraca</taxon>
        <taxon>Cladocera</taxon>
        <taxon>Anomopoda</taxon>
        <taxon>Daphniidae</taxon>
        <taxon>Daphnia</taxon>
    </lineage>
</organism>
<evidence type="ECO:0000313" key="2">
    <source>
        <dbReference type="Proteomes" id="UP000000305"/>
    </source>
</evidence>
<name>E9HBR2_DAPPU</name>
<sequence>MDYIKELDTYEDEAKYQKVEEGVRDSITETSQHHRQKMEETLIMLESAVNKSEVNEVVEAHVLDEIARTWDPLIFGNSPSLSIPFLPPARSRRRAKTSVTGVMSQFATKTHFRVFIKCLYAVPSMPNWQPWRNKSRSS</sequence>
<protein>
    <submittedName>
        <fullName evidence="1">Uncharacterized protein</fullName>
    </submittedName>
</protein>
<keyword evidence="2" id="KW-1185">Reference proteome</keyword>